<gene>
    <name evidence="2" type="ORF">WCD74_18805</name>
</gene>
<evidence type="ECO:0000256" key="1">
    <source>
        <dbReference type="SAM" id="Phobius"/>
    </source>
</evidence>
<keyword evidence="3" id="KW-1185">Reference proteome</keyword>
<dbReference type="EMBL" id="JBBEGN010000009">
    <property type="protein sequence ID" value="MEJ2869825.1"/>
    <property type="molecule type" value="Genomic_DNA"/>
</dbReference>
<evidence type="ECO:0008006" key="4">
    <source>
        <dbReference type="Google" id="ProtNLM"/>
    </source>
</evidence>
<proteinExistence type="predicted"/>
<dbReference type="RefSeq" id="WP_337696402.1">
    <property type="nucleotide sequence ID" value="NZ_JBBEGN010000009.1"/>
</dbReference>
<evidence type="ECO:0000313" key="2">
    <source>
        <dbReference type="EMBL" id="MEJ2869825.1"/>
    </source>
</evidence>
<feature type="transmembrane region" description="Helical" evidence="1">
    <location>
        <begin position="89"/>
        <end position="112"/>
    </location>
</feature>
<comment type="caution">
    <text evidence="2">The sequence shown here is derived from an EMBL/GenBank/DDBJ whole genome shotgun (WGS) entry which is preliminary data.</text>
</comment>
<feature type="transmembrane region" description="Helical" evidence="1">
    <location>
        <begin position="35"/>
        <end position="56"/>
    </location>
</feature>
<organism evidence="2 3">
    <name type="scientific">Actinomycetospora aurantiaca</name>
    <dbReference type="NCBI Taxonomy" id="3129233"/>
    <lineage>
        <taxon>Bacteria</taxon>
        <taxon>Bacillati</taxon>
        <taxon>Actinomycetota</taxon>
        <taxon>Actinomycetes</taxon>
        <taxon>Pseudonocardiales</taxon>
        <taxon>Pseudonocardiaceae</taxon>
        <taxon>Actinomycetospora</taxon>
    </lineage>
</organism>
<keyword evidence="1" id="KW-0472">Membrane</keyword>
<keyword evidence="1" id="KW-0812">Transmembrane</keyword>
<feature type="transmembrane region" description="Helical" evidence="1">
    <location>
        <begin position="63"/>
        <end position="83"/>
    </location>
</feature>
<dbReference type="Proteomes" id="UP001385809">
    <property type="component" value="Unassembled WGS sequence"/>
</dbReference>
<evidence type="ECO:0000313" key="3">
    <source>
        <dbReference type="Proteomes" id="UP001385809"/>
    </source>
</evidence>
<reference evidence="2 3" key="1">
    <citation type="submission" date="2024-03" db="EMBL/GenBank/DDBJ databases">
        <title>Actinomycetospora sp. OC33-EN08, a novel actinomycete isolated from wild orchid (Aerides multiflora).</title>
        <authorList>
            <person name="Suriyachadkun C."/>
        </authorList>
    </citation>
    <scope>NUCLEOTIDE SEQUENCE [LARGE SCALE GENOMIC DNA]</scope>
    <source>
        <strain evidence="2 3">OC33-EN08</strain>
    </source>
</reference>
<sequence length="119" mass="12374">MERTGTGTAALALLTLANLADLVSIGFVGTPGNPAWFIVPGFVLSVVGLVATVPAWRGRPAGVAVVFATRAISTLMALPYYLLGEQPGYVRTGLAVGMLVSLVGLVLVVVWWRRAAVPV</sequence>
<protein>
    <recommendedName>
        <fullName evidence="4">DUF3054 domain-containing protein</fullName>
    </recommendedName>
</protein>
<accession>A0ABU8MR90</accession>
<keyword evidence="1" id="KW-1133">Transmembrane helix</keyword>
<name>A0ABU8MR90_9PSEU</name>